<feature type="domain" description="C2H2-type" evidence="2">
    <location>
        <begin position="92"/>
        <end position="114"/>
    </location>
</feature>
<evidence type="ECO:0000313" key="3">
    <source>
        <dbReference type="EMBL" id="KKA17849.1"/>
    </source>
</evidence>
<dbReference type="GeneID" id="25320466"/>
<organism evidence="3 4">
    <name type="scientific">Rasamsonia emersonii (strain ATCC 16479 / CBS 393.64 / IMI 116815)</name>
    <dbReference type="NCBI Taxonomy" id="1408163"/>
    <lineage>
        <taxon>Eukaryota</taxon>
        <taxon>Fungi</taxon>
        <taxon>Dikarya</taxon>
        <taxon>Ascomycota</taxon>
        <taxon>Pezizomycotina</taxon>
        <taxon>Eurotiomycetes</taxon>
        <taxon>Eurotiomycetidae</taxon>
        <taxon>Eurotiales</taxon>
        <taxon>Trichocomaceae</taxon>
        <taxon>Rasamsonia</taxon>
    </lineage>
</organism>
<feature type="domain" description="C2H2-type" evidence="2">
    <location>
        <begin position="293"/>
        <end position="315"/>
    </location>
</feature>
<dbReference type="EMBL" id="LASV01000540">
    <property type="protein sequence ID" value="KKA17849.1"/>
    <property type="molecule type" value="Genomic_DNA"/>
</dbReference>
<comment type="caution">
    <text evidence="3">The sequence shown here is derived from an EMBL/GenBank/DDBJ whole genome shotgun (WGS) entry which is preliminary data.</text>
</comment>
<accession>A0A0F4YI05</accession>
<evidence type="ECO:0000259" key="2">
    <source>
        <dbReference type="SMART" id="SM00355"/>
    </source>
</evidence>
<evidence type="ECO:0000256" key="1">
    <source>
        <dbReference type="SAM" id="MobiDB-lite"/>
    </source>
</evidence>
<feature type="domain" description="C2H2-type" evidence="2">
    <location>
        <begin position="10"/>
        <end position="35"/>
    </location>
</feature>
<feature type="compositionally biased region" description="Low complexity" evidence="1">
    <location>
        <begin position="185"/>
        <end position="194"/>
    </location>
</feature>
<dbReference type="InterPro" id="IPR013087">
    <property type="entry name" value="Znf_C2H2_type"/>
</dbReference>
<dbReference type="AlphaFoldDB" id="A0A0F4YI05"/>
<dbReference type="Pfam" id="PF24666">
    <property type="entry name" value="zf-C2H2_fungi_2"/>
    <property type="match status" value="1"/>
</dbReference>
<feature type="compositionally biased region" description="Basic and acidic residues" evidence="1">
    <location>
        <begin position="198"/>
        <end position="210"/>
    </location>
</feature>
<dbReference type="OrthoDB" id="8117402at2759"/>
<sequence length="477" mass="54152">MAEPAGRDRVPCTYEDCRFYFDSEKEMKRHKASQHDYCSRCDEDFENEECLLIHKIKSTKHIRGRPRSPYPSVELGPHEAHNLQNHPTEQRIKCPGKDCGRIFTRAAAFVSHIEKKECKGIDEERLVHQRAMKTMISSALKKQTGFPTPPTIGDDRSGIRISQKELQSRGAMLNQPSRKDDDVKSTTSTTLSLKHWPRLGEKNVPDKSEQESEYEPSDLVAFSQLSVQTKTKTAIETENQLSAQINEMNLASGHYSEVQPPVPGRFFGQEAVQFYRAYDPNWDPNKHLNPYTGKYDCCGGEFEDVKGLAEHLILHMGRNFSCPCCRRKFKSNAALVAHCETSTRCPGLRSEKYAQTLDEVSGGFVQAVGYHEDGTPKFEAGKVDQPAGKTIIGVDLNKFFAKRRCDHHINPALQSRSICRHVGTNKQYRLRGPKCHHQQPITTNPPYSVPEFLAELLRDVSALFLKFDETRQTYGYG</sequence>
<keyword evidence="4" id="KW-1185">Reference proteome</keyword>
<feature type="domain" description="C2H2-type" evidence="2">
    <location>
        <begin position="320"/>
        <end position="340"/>
    </location>
</feature>
<feature type="domain" description="C2H2-type" evidence="2">
    <location>
        <begin position="36"/>
        <end position="61"/>
    </location>
</feature>
<proteinExistence type="predicted"/>
<evidence type="ECO:0000313" key="4">
    <source>
        <dbReference type="Proteomes" id="UP000053958"/>
    </source>
</evidence>
<protein>
    <submittedName>
        <fullName evidence="3">C2H2 finger domain protein</fullName>
    </submittedName>
</protein>
<feature type="region of interest" description="Disordered" evidence="1">
    <location>
        <begin position="165"/>
        <end position="216"/>
    </location>
</feature>
<reference evidence="3 4" key="1">
    <citation type="submission" date="2015-04" db="EMBL/GenBank/DDBJ databases">
        <authorList>
            <person name="Heijne W.H."/>
            <person name="Fedorova N.D."/>
            <person name="Nierman W.C."/>
            <person name="Vollebregt A.W."/>
            <person name="Zhao Z."/>
            <person name="Wu L."/>
            <person name="Kumar M."/>
            <person name="Stam H."/>
            <person name="van den Berg M.A."/>
            <person name="Pel H.J."/>
        </authorList>
    </citation>
    <scope>NUCLEOTIDE SEQUENCE [LARGE SCALE GENOMIC DNA]</scope>
    <source>
        <strain evidence="3 4">CBS 393.64</strain>
    </source>
</reference>
<dbReference type="Gene3D" id="3.30.160.60">
    <property type="entry name" value="Classic Zinc Finger"/>
    <property type="match status" value="1"/>
</dbReference>
<name>A0A0F4YI05_RASE3</name>
<dbReference type="SMART" id="SM00355">
    <property type="entry name" value="ZnF_C2H2"/>
    <property type="match status" value="5"/>
</dbReference>
<dbReference type="Proteomes" id="UP000053958">
    <property type="component" value="Unassembled WGS sequence"/>
</dbReference>
<dbReference type="RefSeq" id="XP_013324461.1">
    <property type="nucleotide sequence ID" value="XM_013469007.1"/>
</dbReference>
<dbReference type="STRING" id="1408163.A0A0F4YI05"/>
<gene>
    <name evidence="3" type="ORF">T310_8206</name>
</gene>